<dbReference type="InterPro" id="IPR003142">
    <property type="entry name" value="BPL_C"/>
</dbReference>
<comment type="catalytic activity">
    <reaction evidence="4">
        <text>biotin + L-lysyl-[protein] + ATP = N(6)-biotinyl-L-lysyl-[protein] + AMP + diphosphate + H(+)</text>
        <dbReference type="Rhea" id="RHEA:11756"/>
        <dbReference type="Rhea" id="RHEA-COMP:9752"/>
        <dbReference type="Rhea" id="RHEA-COMP:10505"/>
        <dbReference type="ChEBI" id="CHEBI:15378"/>
        <dbReference type="ChEBI" id="CHEBI:29969"/>
        <dbReference type="ChEBI" id="CHEBI:30616"/>
        <dbReference type="ChEBI" id="CHEBI:33019"/>
        <dbReference type="ChEBI" id="CHEBI:57586"/>
        <dbReference type="ChEBI" id="CHEBI:83144"/>
        <dbReference type="ChEBI" id="CHEBI:456215"/>
        <dbReference type="EC" id="6.3.4.15"/>
    </reaction>
</comment>
<dbReference type="InterPro" id="IPR004143">
    <property type="entry name" value="BPL_LPL_catalytic"/>
</dbReference>
<sequence>MFDRDKYNLFLKTKNFGRNLQVFDSLQSTNTYALEHKCPVFSVITTSRQTSGRGRSGRKWTDFEGENLYFTLILPRIEGDRILPLNILAGFAMCDVLRIYFKCYLKWPNDIVYAGKKIAGILIDTKFNGNKLSKIVLGIGVNVNAEKVSKIIPTASSIKDETGKDAEPEKIMALFMNTFEDYFSRFMNDEINIEKLWYDYSAHLNLPVNIHIDNKKKEVLEKGIDSNGALIVAEKSGRLTKIYSGDIGYDFCR</sequence>
<dbReference type="EMBL" id="DPPF01000104">
    <property type="protein sequence ID" value="HCW93057.1"/>
    <property type="molecule type" value="Genomic_DNA"/>
</dbReference>
<dbReference type="PANTHER" id="PTHR12835">
    <property type="entry name" value="BIOTIN PROTEIN LIGASE"/>
    <property type="match status" value="1"/>
</dbReference>
<dbReference type="CDD" id="cd16442">
    <property type="entry name" value="BPL"/>
    <property type="match status" value="1"/>
</dbReference>
<dbReference type="NCBIfam" id="TIGR00121">
    <property type="entry name" value="birA_ligase"/>
    <property type="match status" value="1"/>
</dbReference>
<dbReference type="PROSITE" id="PS51733">
    <property type="entry name" value="BPL_LPL_CATALYTIC"/>
    <property type="match status" value="1"/>
</dbReference>
<name>A0A3D5QB40_FLESI</name>
<dbReference type="GO" id="GO:0004077">
    <property type="term" value="F:biotin--[biotin carboxyl-carrier protein] ligase activity"/>
    <property type="evidence" value="ECO:0007669"/>
    <property type="project" value="UniProtKB-EC"/>
</dbReference>
<dbReference type="Gene3D" id="2.30.30.100">
    <property type="match status" value="1"/>
</dbReference>
<evidence type="ECO:0000256" key="1">
    <source>
        <dbReference type="ARBA" id="ARBA00022598"/>
    </source>
</evidence>
<evidence type="ECO:0000256" key="4">
    <source>
        <dbReference type="ARBA" id="ARBA00047846"/>
    </source>
</evidence>
<feature type="domain" description="BPL/LPL catalytic" evidence="5">
    <location>
        <begin position="17"/>
        <end position="187"/>
    </location>
</feature>
<gene>
    <name evidence="6" type="ORF">DHM44_05190</name>
</gene>
<keyword evidence="2" id="KW-0092">Biotin</keyword>
<organism evidence="6 7">
    <name type="scientific">Flexistipes sinusarabici</name>
    <dbReference type="NCBI Taxonomy" id="2352"/>
    <lineage>
        <taxon>Bacteria</taxon>
        <taxon>Pseudomonadati</taxon>
        <taxon>Deferribacterota</taxon>
        <taxon>Deferribacteres</taxon>
        <taxon>Deferribacterales</taxon>
        <taxon>Flexistipitaceae</taxon>
        <taxon>Flexistipes</taxon>
    </lineage>
</organism>
<proteinExistence type="predicted"/>
<dbReference type="Pfam" id="PF03099">
    <property type="entry name" value="BPL_LplA_LipB"/>
    <property type="match status" value="1"/>
</dbReference>
<dbReference type="Proteomes" id="UP000262325">
    <property type="component" value="Unassembled WGS sequence"/>
</dbReference>
<evidence type="ECO:0000259" key="5">
    <source>
        <dbReference type="PROSITE" id="PS51733"/>
    </source>
</evidence>
<dbReference type="Gene3D" id="3.30.930.10">
    <property type="entry name" value="Bira Bifunctional Protein, Domain 2"/>
    <property type="match status" value="1"/>
</dbReference>
<accession>A0A3D5QB40</accession>
<evidence type="ECO:0000313" key="7">
    <source>
        <dbReference type="Proteomes" id="UP000262325"/>
    </source>
</evidence>
<dbReference type="PANTHER" id="PTHR12835:SF5">
    <property type="entry name" value="BIOTIN--PROTEIN LIGASE"/>
    <property type="match status" value="1"/>
</dbReference>
<keyword evidence="1 6" id="KW-0436">Ligase</keyword>
<dbReference type="SUPFAM" id="SSF55681">
    <property type="entry name" value="Class II aaRS and biotin synthetases"/>
    <property type="match status" value="1"/>
</dbReference>
<dbReference type="InterPro" id="IPR004408">
    <property type="entry name" value="Biotin_CoA_COase_ligase"/>
</dbReference>
<dbReference type="InterPro" id="IPR045864">
    <property type="entry name" value="aa-tRNA-synth_II/BPL/LPL"/>
</dbReference>
<dbReference type="AlphaFoldDB" id="A0A3D5QB40"/>
<protein>
    <recommendedName>
        <fullName evidence="3">biotin--[biotin carboxyl-carrier protein] ligase</fullName>
        <ecNumber evidence="3">6.3.4.15</ecNumber>
    </recommendedName>
</protein>
<dbReference type="GO" id="GO:0005737">
    <property type="term" value="C:cytoplasm"/>
    <property type="evidence" value="ECO:0007669"/>
    <property type="project" value="TreeGrafter"/>
</dbReference>
<dbReference type="Pfam" id="PF02237">
    <property type="entry name" value="BPL_C"/>
    <property type="match status" value="1"/>
</dbReference>
<dbReference type="EC" id="6.3.4.15" evidence="3"/>
<comment type="caution">
    <text evidence="6">The sequence shown here is derived from an EMBL/GenBank/DDBJ whole genome shotgun (WGS) entry which is preliminary data.</text>
</comment>
<evidence type="ECO:0000256" key="2">
    <source>
        <dbReference type="ARBA" id="ARBA00023267"/>
    </source>
</evidence>
<evidence type="ECO:0000256" key="3">
    <source>
        <dbReference type="ARBA" id="ARBA00024227"/>
    </source>
</evidence>
<evidence type="ECO:0000313" key="6">
    <source>
        <dbReference type="EMBL" id="HCW93057.1"/>
    </source>
</evidence>
<reference evidence="6 7" key="1">
    <citation type="journal article" date="2018" name="Nat. Biotechnol.">
        <title>A standardized bacterial taxonomy based on genome phylogeny substantially revises the tree of life.</title>
        <authorList>
            <person name="Parks D.H."/>
            <person name="Chuvochina M."/>
            <person name="Waite D.W."/>
            <person name="Rinke C."/>
            <person name="Skarshewski A."/>
            <person name="Chaumeil P.A."/>
            <person name="Hugenholtz P."/>
        </authorList>
    </citation>
    <scope>NUCLEOTIDE SEQUENCE [LARGE SCALE GENOMIC DNA]</scope>
    <source>
        <strain evidence="6">UBA8672</strain>
    </source>
</reference>